<keyword evidence="1" id="KW-0472">Membrane</keyword>
<dbReference type="RefSeq" id="WP_147260547.1">
    <property type="nucleotide sequence ID" value="NZ_VIWU01000001.1"/>
</dbReference>
<organism evidence="2 3">
    <name type="scientific">Pseudonocardia hierapolitana</name>
    <dbReference type="NCBI Taxonomy" id="1128676"/>
    <lineage>
        <taxon>Bacteria</taxon>
        <taxon>Bacillati</taxon>
        <taxon>Actinomycetota</taxon>
        <taxon>Actinomycetes</taxon>
        <taxon>Pseudonocardiales</taxon>
        <taxon>Pseudonocardiaceae</taxon>
        <taxon>Pseudonocardia</taxon>
    </lineage>
</organism>
<comment type="caution">
    <text evidence="2">The sequence shown here is derived from an EMBL/GenBank/DDBJ whole genome shotgun (WGS) entry which is preliminary data.</text>
</comment>
<reference evidence="2 3" key="1">
    <citation type="submission" date="2019-06" db="EMBL/GenBank/DDBJ databases">
        <title>Sequencing the genomes of 1000 actinobacteria strains.</title>
        <authorList>
            <person name="Klenk H.-P."/>
        </authorList>
    </citation>
    <scope>NUCLEOTIDE SEQUENCE [LARGE SCALE GENOMIC DNA]</scope>
    <source>
        <strain evidence="2 3">DSM 45671</strain>
    </source>
</reference>
<dbReference type="AlphaFoldDB" id="A0A561T4Z0"/>
<gene>
    <name evidence="2" type="ORF">FHX44_118123</name>
</gene>
<accession>A0A561T4Z0</accession>
<dbReference type="EMBL" id="VIWU01000001">
    <property type="protein sequence ID" value="TWF82178.1"/>
    <property type="molecule type" value="Genomic_DNA"/>
</dbReference>
<dbReference type="Pfam" id="PF11239">
    <property type="entry name" value="DUF3040"/>
    <property type="match status" value="1"/>
</dbReference>
<keyword evidence="1" id="KW-0812">Transmembrane</keyword>
<sequence>MLSDQERQTLDEVQRRFVTEDPRFAASFNRVGPGASSYTVRWVPRWAYTTAMFVAAAFGVLMLIAGAPGTALAVAALATAISLLRPRRNQTGRRES</sequence>
<evidence type="ECO:0000313" key="2">
    <source>
        <dbReference type="EMBL" id="TWF82178.1"/>
    </source>
</evidence>
<protein>
    <submittedName>
        <fullName evidence="2">DUF3040 family protein</fullName>
    </submittedName>
</protein>
<keyword evidence="3" id="KW-1185">Reference proteome</keyword>
<dbReference type="InterPro" id="IPR021401">
    <property type="entry name" value="DUF3040"/>
</dbReference>
<name>A0A561T4Z0_9PSEU</name>
<dbReference type="OrthoDB" id="3540444at2"/>
<dbReference type="Proteomes" id="UP000321261">
    <property type="component" value="Unassembled WGS sequence"/>
</dbReference>
<proteinExistence type="predicted"/>
<feature type="transmembrane region" description="Helical" evidence="1">
    <location>
        <begin position="51"/>
        <end position="84"/>
    </location>
</feature>
<keyword evidence="1" id="KW-1133">Transmembrane helix</keyword>
<evidence type="ECO:0000313" key="3">
    <source>
        <dbReference type="Proteomes" id="UP000321261"/>
    </source>
</evidence>
<evidence type="ECO:0000256" key="1">
    <source>
        <dbReference type="SAM" id="Phobius"/>
    </source>
</evidence>